<dbReference type="Pfam" id="PF00391">
    <property type="entry name" value="PEP-utilizers"/>
    <property type="match status" value="1"/>
</dbReference>
<evidence type="ECO:0000256" key="3">
    <source>
        <dbReference type="ARBA" id="ARBA00004742"/>
    </source>
</evidence>
<organism evidence="16">
    <name type="scientific">Candidatus Iainarchaeum sp</name>
    <dbReference type="NCBI Taxonomy" id="3101447"/>
    <lineage>
        <taxon>Archaea</taxon>
        <taxon>Candidatus Iainarchaeota</taxon>
        <taxon>Candidatus Iainarchaeia</taxon>
        <taxon>Candidatus Iainarchaeales</taxon>
        <taxon>Candidatus Iainarchaeaceae</taxon>
        <taxon>Candidatus Iainarchaeum</taxon>
    </lineage>
</organism>
<evidence type="ECO:0000256" key="8">
    <source>
        <dbReference type="ARBA" id="ARBA00022741"/>
    </source>
</evidence>
<dbReference type="PANTHER" id="PTHR43030:SF1">
    <property type="entry name" value="PHOSPHOENOLPYRUVATE SYNTHASE"/>
    <property type="match status" value="1"/>
</dbReference>
<keyword evidence="11" id="KW-0460">Magnesium</keyword>
<dbReference type="InterPro" id="IPR036637">
    <property type="entry name" value="Phosphohistidine_dom_sf"/>
</dbReference>
<keyword evidence="10" id="KW-0067">ATP-binding</keyword>
<evidence type="ECO:0000313" key="16">
    <source>
        <dbReference type="EMBL" id="QQR92870.1"/>
    </source>
</evidence>
<dbReference type="PANTHER" id="PTHR43030">
    <property type="entry name" value="PHOSPHOENOLPYRUVATE SYNTHASE"/>
    <property type="match status" value="1"/>
</dbReference>
<dbReference type="Pfam" id="PF01326">
    <property type="entry name" value="PPDK_N"/>
    <property type="match status" value="1"/>
</dbReference>
<reference evidence="16" key="1">
    <citation type="submission" date="2020-11" db="EMBL/GenBank/DDBJ databases">
        <title>Connecting structure to function with the recovery of over 1000 high-quality activated sludge metagenome-assembled genomes encoding full-length rRNA genes using long-read sequencing.</title>
        <authorList>
            <person name="Singleton C.M."/>
            <person name="Petriglieri F."/>
            <person name="Kristensen J.M."/>
            <person name="Kirkegaard R.H."/>
            <person name="Michaelsen T.Y."/>
            <person name="Andersen M.H."/>
            <person name="Karst S.M."/>
            <person name="Dueholm M.S."/>
            <person name="Nielsen P.H."/>
            <person name="Albertsen M."/>
        </authorList>
    </citation>
    <scope>NUCLEOTIDE SEQUENCE</scope>
    <source>
        <strain evidence="16">Fred_18-Q3-R57-64_BAT3C.431</strain>
    </source>
</reference>
<evidence type="ECO:0000256" key="1">
    <source>
        <dbReference type="ARBA" id="ARBA00001946"/>
    </source>
</evidence>
<dbReference type="Proteomes" id="UP000596004">
    <property type="component" value="Chromosome"/>
</dbReference>
<dbReference type="InterPro" id="IPR006319">
    <property type="entry name" value="PEP_synth"/>
</dbReference>
<evidence type="ECO:0000256" key="13">
    <source>
        <dbReference type="ARBA" id="ARBA00047700"/>
    </source>
</evidence>
<dbReference type="InterPro" id="IPR008279">
    <property type="entry name" value="PEP-util_enz_mobile_dom"/>
</dbReference>
<evidence type="ECO:0000256" key="4">
    <source>
        <dbReference type="ARBA" id="ARBA00007837"/>
    </source>
</evidence>
<name>A0A7T9I1X9_9ARCH</name>
<evidence type="ECO:0000256" key="9">
    <source>
        <dbReference type="ARBA" id="ARBA00022777"/>
    </source>
</evidence>
<dbReference type="Gene3D" id="3.30.470.20">
    <property type="entry name" value="ATP-grasp fold, B domain"/>
    <property type="match status" value="1"/>
</dbReference>
<keyword evidence="7" id="KW-0479">Metal-binding</keyword>
<comment type="catalytic activity">
    <reaction evidence="13">
        <text>pyruvate + ATP + H2O = phosphoenolpyruvate + AMP + phosphate + 2 H(+)</text>
        <dbReference type="Rhea" id="RHEA:11364"/>
        <dbReference type="ChEBI" id="CHEBI:15361"/>
        <dbReference type="ChEBI" id="CHEBI:15377"/>
        <dbReference type="ChEBI" id="CHEBI:15378"/>
        <dbReference type="ChEBI" id="CHEBI:30616"/>
        <dbReference type="ChEBI" id="CHEBI:43474"/>
        <dbReference type="ChEBI" id="CHEBI:58702"/>
        <dbReference type="ChEBI" id="CHEBI:456215"/>
        <dbReference type="EC" id="2.7.9.2"/>
    </reaction>
</comment>
<dbReference type="EMBL" id="CP064981">
    <property type="protein sequence ID" value="QQR92870.1"/>
    <property type="molecule type" value="Genomic_DNA"/>
</dbReference>
<keyword evidence="8" id="KW-0547">Nucleotide-binding</keyword>
<dbReference type="UniPathway" id="UPA00138"/>
<evidence type="ECO:0000256" key="12">
    <source>
        <dbReference type="ARBA" id="ARBA00033470"/>
    </source>
</evidence>
<comment type="pathway">
    <text evidence="3">Carbohydrate biosynthesis; gluconeogenesis.</text>
</comment>
<keyword evidence="9" id="KW-0418">Kinase</keyword>
<feature type="domain" description="PEP-utilising enzyme mobile" evidence="14">
    <location>
        <begin position="592"/>
        <end position="662"/>
    </location>
</feature>
<evidence type="ECO:0000256" key="10">
    <source>
        <dbReference type="ARBA" id="ARBA00022840"/>
    </source>
</evidence>
<accession>A0A7T9I1X9</accession>
<dbReference type="GO" id="GO:0006094">
    <property type="term" value="P:gluconeogenesis"/>
    <property type="evidence" value="ECO:0007669"/>
    <property type="project" value="UniProtKB-UniPathway"/>
</dbReference>
<feature type="domain" description="Pyruvate phosphate dikinase AMP/ATP-binding" evidence="15">
    <location>
        <begin position="17"/>
        <end position="325"/>
    </location>
</feature>
<evidence type="ECO:0000256" key="2">
    <source>
        <dbReference type="ARBA" id="ARBA00002988"/>
    </source>
</evidence>
<dbReference type="AlphaFoldDB" id="A0A7T9I1X9"/>
<dbReference type="GO" id="GO:0008986">
    <property type="term" value="F:pyruvate, water dikinase activity"/>
    <property type="evidence" value="ECO:0007669"/>
    <property type="project" value="UniProtKB-EC"/>
</dbReference>
<sequence length="672" mass="76658">MPLIQPFERISKHDAATAGGKGASLGEMTQAGIPVPPGYVILADAFEQFISETKLKSEIDSILHRVKKEEMESVERASEEIQALILSAKMPKDIASEIKKHFKELNAEFVAVRSSATAEDSSAAAWAGQLDTFLNTTEKTLLQNVQKCWASLFTPRAIFYRFEKGLHNTHISVAVVVQKMVQSEISGIAFSVHPVTQDYNQMIIEGGFGLGEAIVSGQITPDSYVLEKKPFTIIEKNVSEQSRGIFRKKEGGSGWKDIPSAEGSKQKLSEKQIMELGKLILRIETHYGFPVDVEWAFEKGKFYITQSRPITTLMKKNVASMPSTLPDEKVEMGKYYTREYSLFCISVWCESNTTLIRKWLGRNTKHALFINEGNGKKFSAWFSNKEEFWNTEPIKRIQEDRSYFPCLKKTFWEHWGFMSERFRHKIESFAELKEYYYHYRQWWAPMAILMYLPDLPSVPSAIKKECERIREKTQEYSALDEQVFAPFILARFPEYEELIPVLLPDELFALEQRAFSASELKKIRERLKGFVYYNNRVYPLGDLQNILEKNNLKLMPLLVPHSNELRGQTAFPGRVNGKVRIILEKDQLHMMEKGEIFVTEMTSPSYVQAMKRASAIVTDEGGITSHAAIACREMKIPCIIGTKNATQVLHDGDLIEVDADKGIVRIVKRAHA</sequence>
<comment type="function">
    <text evidence="2">Catalyzes the phosphorylation of pyruvate to phosphoenolpyruvate.</text>
</comment>
<dbReference type="GO" id="GO:0046872">
    <property type="term" value="F:metal ion binding"/>
    <property type="evidence" value="ECO:0007669"/>
    <property type="project" value="UniProtKB-KW"/>
</dbReference>
<evidence type="ECO:0000256" key="5">
    <source>
        <dbReference type="ARBA" id="ARBA00011996"/>
    </source>
</evidence>
<evidence type="ECO:0000256" key="11">
    <source>
        <dbReference type="ARBA" id="ARBA00022842"/>
    </source>
</evidence>
<evidence type="ECO:0000256" key="6">
    <source>
        <dbReference type="ARBA" id="ARBA00022679"/>
    </source>
</evidence>
<dbReference type="EC" id="2.7.9.2" evidence="5"/>
<gene>
    <name evidence="16" type="ORF">IPJ89_01335</name>
</gene>
<dbReference type="SUPFAM" id="SSF52009">
    <property type="entry name" value="Phosphohistidine domain"/>
    <property type="match status" value="1"/>
</dbReference>
<dbReference type="SUPFAM" id="SSF56059">
    <property type="entry name" value="Glutathione synthetase ATP-binding domain-like"/>
    <property type="match status" value="1"/>
</dbReference>
<dbReference type="GO" id="GO:0005524">
    <property type="term" value="F:ATP binding"/>
    <property type="evidence" value="ECO:0007669"/>
    <property type="project" value="UniProtKB-KW"/>
</dbReference>
<comment type="cofactor">
    <cofactor evidence="1">
        <name>Mg(2+)</name>
        <dbReference type="ChEBI" id="CHEBI:18420"/>
    </cofactor>
</comment>
<protein>
    <recommendedName>
        <fullName evidence="5">pyruvate, water dikinase</fullName>
        <ecNumber evidence="5">2.7.9.2</ecNumber>
    </recommendedName>
    <alternativeName>
        <fullName evidence="12">Pyruvate, water dikinase</fullName>
    </alternativeName>
</protein>
<dbReference type="Gene3D" id="3.30.1490.20">
    <property type="entry name" value="ATP-grasp fold, A domain"/>
    <property type="match status" value="1"/>
</dbReference>
<dbReference type="Gene3D" id="3.50.30.10">
    <property type="entry name" value="Phosphohistidine domain"/>
    <property type="match status" value="1"/>
</dbReference>
<comment type="similarity">
    <text evidence="4">Belongs to the PEP-utilizing enzyme family.</text>
</comment>
<evidence type="ECO:0000256" key="7">
    <source>
        <dbReference type="ARBA" id="ARBA00022723"/>
    </source>
</evidence>
<keyword evidence="6" id="KW-0808">Transferase</keyword>
<evidence type="ECO:0000259" key="14">
    <source>
        <dbReference type="Pfam" id="PF00391"/>
    </source>
</evidence>
<evidence type="ECO:0000259" key="15">
    <source>
        <dbReference type="Pfam" id="PF01326"/>
    </source>
</evidence>
<dbReference type="InterPro" id="IPR013815">
    <property type="entry name" value="ATP_grasp_subdomain_1"/>
</dbReference>
<proteinExistence type="inferred from homology"/>
<dbReference type="InterPro" id="IPR002192">
    <property type="entry name" value="PPDK_AMP/ATP-bd"/>
</dbReference>